<feature type="compositionally biased region" description="Low complexity" evidence="1">
    <location>
        <begin position="133"/>
        <end position="142"/>
    </location>
</feature>
<evidence type="ECO:0000256" key="1">
    <source>
        <dbReference type="SAM" id="MobiDB-lite"/>
    </source>
</evidence>
<accession>A0ABN9QKV7</accession>
<dbReference type="EMBL" id="CAUYUJ010003581">
    <property type="protein sequence ID" value="CAK0805885.1"/>
    <property type="molecule type" value="Genomic_DNA"/>
</dbReference>
<keyword evidence="4" id="KW-1185">Reference proteome</keyword>
<comment type="caution">
    <text evidence="3">The sequence shown here is derived from an EMBL/GenBank/DDBJ whole genome shotgun (WGS) entry which is preliminary data.</text>
</comment>
<dbReference type="Proteomes" id="UP001189429">
    <property type="component" value="Unassembled WGS sequence"/>
</dbReference>
<evidence type="ECO:0000256" key="2">
    <source>
        <dbReference type="SAM" id="SignalP"/>
    </source>
</evidence>
<sequence length="152" mass="15731">MRRALAVLLALLAPAALGLLVPAGAPPSEAFAPGSESFVLDSALLQVNAEAHSEGEAISNQSIHVKAHHRREGREGRRERTSNEAEMLLQQDAALEESEASLGGGTPGTPRSTPRRAAAAARGPRTPRPPTPLAGSTWASRAAPPPTPSAKT</sequence>
<reference evidence="3" key="1">
    <citation type="submission" date="2023-10" db="EMBL/GenBank/DDBJ databases">
        <authorList>
            <person name="Chen Y."/>
            <person name="Shah S."/>
            <person name="Dougan E. K."/>
            <person name="Thang M."/>
            <person name="Chan C."/>
        </authorList>
    </citation>
    <scope>NUCLEOTIDE SEQUENCE [LARGE SCALE GENOMIC DNA]</scope>
</reference>
<gene>
    <name evidence="3" type="ORF">PCOR1329_LOCUS12297</name>
</gene>
<feature type="region of interest" description="Disordered" evidence="1">
    <location>
        <begin position="55"/>
        <end position="152"/>
    </location>
</feature>
<name>A0ABN9QKV7_9DINO</name>
<protein>
    <submittedName>
        <fullName evidence="3">Uncharacterized protein</fullName>
    </submittedName>
</protein>
<feature type="signal peptide" evidence="2">
    <location>
        <begin position="1"/>
        <end position="18"/>
    </location>
</feature>
<organism evidence="3 4">
    <name type="scientific">Prorocentrum cordatum</name>
    <dbReference type="NCBI Taxonomy" id="2364126"/>
    <lineage>
        <taxon>Eukaryota</taxon>
        <taxon>Sar</taxon>
        <taxon>Alveolata</taxon>
        <taxon>Dinophyceae</taxon>
        <taxon>Prorocentrales</taxon>
        <taxon>Prorocentraceae</taxon>
        <taxon>Prorocentrum</taxon>
    </lineage>
</organism>
<feature type="compositionally biased region" description="Low complexity" evidence="1">
    <location>
        <begin position="108"/>
        <end position="124"/>
    </location>
</feature>
<feature type="compositionally biased region" description="Pro residues" evidence="1">
    <location>
        <begin position="143"/>
        <end position="152"/>
    </location>
</feature>
<proteinExistence type="predicted"/>
<keyword evidence="2" id="KW-0732">Signal</keyword>
<evidence type="ECO:0000313" key="3">
    <source>
        <dbReference type="EMBL" id="CAK0805885.1"/>
    </source>
</evidence>
<feature type="compositionally biased region" description="Basic and acidic residues" evidence="1">
    <location>
        <begin position="72"/>
        <end position="83"/>
    </location>
</feature>
<evidence type="ECO:0000313" key="4">
    <source>
        <dbReference type="Proteomes" id="UP001189429"/>
    </source>
</evidence>
<feature type="chain" id="PRO_5047199539" evidence="2">
    <location>
        <begin position="19"/>
        <end position="152"/>
    </location>
</feature>